<evidence type="ECO:0000256" key="1">
    <source>
        <dbReference type="SAM" id="SignalP"/>
    </source>
</evidence>
<organism evidence="4 5">
    <name type="scientific">Durusdinium trenchii</name>
    <dbReference type="NCBI Taxonomy" id="1381693"/>
    <lineage>
        <taxon>Eukaryota</taxon>
        <taxon>Sar</taxon>
        <taxon>Alveolata</taxon>
        <taxon>Dinophyceae</taxon>
        <taxon>Suessiales</taxon>
        <taxon>Symbiodiniaceae</taxon>
        <taxon>Durusdinium</taxon>
    </lineage>
</organism>
<dbReference type="InterPro" id="IPR004045">
    <property type="entry name" value="Glutathione_S-Trfase_N"/>
</dbReference>
<dbReference type="InterPro" id="IPR010987">
    <property type="entry name" value="Glutathione-S-Trfase_C-like"/>
</dbReference>
<dbReference type="PANTHER" id="PTHR11571">
    <property type="entry name" value="GLUTATHIONE S-TRANSFERASE"/>
    <property type="match status" value="1"/>
</dbReference>
<keyword evidence="5" id="KW-1185">Reference proteome</keyword>
<sequence>MGQLTLAVARVLLCLLAGDRDCQKHWDQAAQAFRLDRLDLVLWSASAWPVTDLLRPLTRMVAHEEMDAACLEADPMMDWPLAFRAARNLPDDELQHQVWRMISADEVSIQALLSSRCRAGAQWATLVKLGFCMDMAPNCVKSHVFALEFIMREAATGGGLRRWMAEAGAWRLFEVHYGTVKTRVRHRYNLGLAPADLRALGVLGDGAVRGCLLPSFPSSTSEQVAYYLMDPEPNLVNVALNRCRALCGQAFARPWKFYGILPERNEGAFRGIPCACSGLDHRAEGNCTPPEVPLFSMPREVRSAEDGPQALLGSHLVPLLDPKAPVFVTMVFGKMSKYIKPFSERVRSLEIPNVVVFALDDRSSATEGQRMVHRCSGARVGLDQPGQELEFSLFFAFLGRRKSGAPFVFSHLQPCVPLERLCAAPFFGDGQYELFYFPITGLGEPLRLTFVVGGVPFKDTTPANDSRFQDRKAAVHPYAPEATGLPVLTIDGKAYAQSRAILRYLGRICSYEGNPLYPLDPMEQLECDEMIEVAEDLRQPLLGSFAIQDQAEKEAFRANLFAEDGKMTKWLKVVDRMLGQKFPSKVTIGTIYLWSLVTMLRQPTFLDGVPADALAPYGNISKLHQFMSQVPPILEYFATKENRENYKPLA</sequence>
<evidence type="ECO:0000313" key="5">
    <source>
        <dbReference type="Proteomes" id="UP001642484"/>
    </source>
</evidence>
<protein>
    <recommendedName>
        <fullName evidence="6">Glutathione S-transferase</fullName>
    </recommendedName>
</protein>
<feature type="signal peptide" evidence="1">
    <location>
        <begin position="1"/>
        <end position="22"/>
    </location>
</feature>
<dbReference type="Proteomes" id="UP001642484">
    <property type="component" value="Unassembled WGS sequence"/>
</dbReference>
<gene>
    <name evidence="4" type="ORF">CCMP2556_LOCUS16438</name>
</gene>
<dbReference type="SUPFAM" id="SSF47616">
    <property type="entry name" value="GST C-terminal domain-like"/>
    <property type="match status" value="1"/>
</dbReference>
<dbReference type="SUPFAM" id="SSF52833">
    <property type="entry name" value="Thioredoxin-like"/>
    <property type="match status" value="1"/>
</dbReference>
<dbReference type="Pfam" id="PF14497">
    <property type="entry name" value="GST_C_3"/>
    <property type="match status" value="1"/>
</dbReference>
<evidence type="ECO:0000313" key="4">
    <source>
        <dbReference type="EMBL" id="CAK9026599.1"/>
    </source>
</evidence>
<feature type="domain" description="GST N-terminal" evidence="2">
    <location>
        <begin position="430"/>
        <end position="513"/>
    </location>
</feature>
<name>A0ABP0KJE0_9DINO</name>
<dbReference type="Gene3D" id="3.40.30.10">
    <property type="entry name" value="Glutaredoxin"/>
    <property type="match status" value="1"/>
</dbReference>
<dbReference type="Gene3D" id="1.20.1050.10">
    <property type="match status" value="1"/>
</dbReference>
<comment type="caution">
    <text evidence="4">The sequence shown here is derived from an EMBL/GenBank/DDBJ whole genome shotgun (WGS) entry which is preliminary data.</text>
</comment>
<evidence type="ECO:0000259" key="3">
    <source>
        <dbReference type="PROSITE" id="PS50405"/>
    </source>
</evidence>
<dbReference type="EMBL" id="CAXAMN010008791">
    <property type="protein sequence ID" value="CAK9026599.1"/>
    <property type="molecule type" value="Genomic_DNA"/>
</dbReference>
<dbReference type="PROSITE" id="PS50405">
    <property type="entry name" value="GST_CTER"/>
    <property type="match status" value="1"/>
</dbReference>
<dbReference type="PROSITE" id="PS50404">
    <property type="entry name" value="GST_NTER"/>
    <property type="match status" value="1"/>
</dbReference>
<reference evidence="4 5" key="1">
    <citation type="submission" date="2024-02" db="EMBL/GenBank/DDBJ databases">
        <authorList>
            <person name="Chen Y."/>
            <person name="Shah S."/>
            <person name="Dougan E. K."/>
            <person name="Thang M."/>
            <person name="Chan C."/>
        </authorList>
    </citation>
    <scope>NUCLEOTIDE SEQUENCE [LARGE SCALE GENOMIC DNA]</scope>
</reference>
<feature type="chain" id="PRO_5045785085" description="Glutathione S-transferase" evidence="1">
    <location>
        <begin position="23"/>
        <end position="650"/>
    </location>
</feature>
<dbReference type="InterPro" id="IPR004046">
    <property type="entry name" value="GST_C"/>
</dbReference>
<dbReference type="InterPro" id="IPR036249">
    <property type="entry name" value="Thioredoxin-like_sf"/>
</dbReference>
<dbReference type="InterPro" id="IPR036282">
    <property type="entry name" value="Glutathione-S-Trfase_C_sf"/>
</dbReference>
<evidence type="ECO:0008006" key="6">
    <source>
        <dbReference type="Google" id="ProtNLM"/>
    </source>
</evidence>
<keyword evidence="1" id="KW-0732">Signal</keyword>
<evidence type="ECO:0000259" key="2">
    <source>
        <dbReference type="PROSITE" id="PS50404"/>
    </source>
</evidence>
<accession>A0ABP0KJE0</accession>
<dbReference type="InterPro" id="IPR050213">
    <property type="entry name" value="GST_superfamily"/>
</dbReference>
<feature type="domain" description="GST C-terminal" evidence="3">
    <location>
        <begin position="520"/>
        <end position="649"/>
    </location>
</feature>
<proteinExistence type="predicted"/>
<dbReference type="CDD" id="cd03039">
    <property type="entry name" value="GST_N_Sigma_like"/>
    <property type="match status" value="1"/>
</dbReference>